<reference evidence="3" key="1">
    <citation type="journal article" date="2019" name="IScience">
        <title>Narwhal Genome Reveals Long-Term Low Genetic Diversity despite Current Large Abundance Size.</title>
        <authorList>
            <person name="Westbury M.V."/>
            <person name="Petersen B."/>
            <person name="Garde E."/>
            <person name="Heide-Jorgensen M.P."/>
            <person name="Lorenzen E.D."/>
        </authorList>
    </citation>
    <scope>NUCLEOTIDE SEQUENCE [LARGE SCALE GENOMIC DNA]</scope>
</reference>
<gene>
    <name evidence="2" type="ORF">EI555_004638</name>
</gene>
<dbReference type="AlphaFoldDB" id="A0A4U1ECS7"/>
<organism evidence="2 3">
    <name type="scientific">Monodon monoceros</name>
    <name type="common">Narwhal</name>
    <name type="synonym">Ceratodon monodon</name>
    <dbReference type="NCBI Taxonomy" id="40151"/>
    <lineage>
        <taxon>Eukaryota</taxon>
        <taxon>Metazoa</taxon>
        <taxon>Chordata</taxon>
        <taxon>Craniata</taxon>
        <taxon>Vertebrata</taxon>
        <taxon>Euteleostomi</taxon>
        <taxon>Mammalia</taxon>
        <taxon>Eutheria</taxon>
        <taxon>Laurasiatheria</taxon>
        <taxon>Artiodactyla</taxon>
        <taxon>Whippomorpha</taxon>
        <taxon>Cetacea</taxon>
        <taxon>Odontoceti</taxon>
        <taxon>Monodontidae</taxon>
        <taxon>Monodon</taxon>
    </lineage>
</organism>
<dbReference type="Proteomes" id="UP000308365">
    <property type="component" value="Unassembled WGS sequence"/>
</dbReference>
<feature type="non-terminal residue" evidence="2">
    <location>
        <position position="214"/>
    </location>
</feature>
<feature type="compositionally biased region" description="Low complexity" evidence="1">
    <location>
        <begin position="64"/>
        <end position="78"/>
    </location>
</feature>
<name>A0A4U1ECS7_MONMO</name>
<sequence>EQRGCTEAQEEKEAGKRRESPLPKHSPGGCARRPPPGVRTRQPAAPSLPRLQPGNKVDEKQRAEGAAGRRSGLSARAAWGRRRRSPRGGSSSWKAWPNAVDVSSARLERRLRRPDFAAPAPEPVLRRQRRCPSASPGAPGGGASPGEEGAVLRAEEREAGKKEWYTESEDVFLLLCEGEDNHGCLLTTSPVLAVYRETYILDWVCVFLDNHSGK</sequence>
<feature type="non-terminal residue" evidence="2">
    <location>
        <position position="1"/>
    </location>
</feature>
<evidence type="ECO:0000313" key="3">
    <source>
        <dbReference type="Proteomes" id="UP000308365"/>
    </source>
</evidence>
<evidence type="ECO:0000313" key="2">
    <source>
        <dbReference type="EMBL" id="TKC33407.1"/>
    </source>
</evidence>
<proteinExistence type="predicted"/>
<feature type="compositionally biased region" description="Basic and acidic residues" evidence="1">
    <location>
        <begin position="1"/>
        <end position="22"/>
    </location>
</feature>
<feature type="region of interest" description="Disordered" evidence="1">
    <location>
        <begin position="113"/>
        <end position="151"/>
    </location>
</feature>
<evidence type="ECO:0000256" key="1">
    <source>
        <dbReference type="SAM" id="MobiDB-lite"/>
    </source>
</evidence>
<dbReference type="EMBL" id="RWIC01003835">
    <property type="protein sequence ID" value="TKC33407.1"/>
    <property type="molecule type" value="Genomic_DNA"/>
</dbReference>
<accession>A0A4U1ECS7</accession>
<feature type="region of interest" description="Disordered" evidence="1">
    <location>
        <begin position="1"/>
        <end position="98"/>
    </location>
</feature>
<comment type="caution">
    <text evidence="2">The sequence shown here is derived from an EMBL/GenBank/DDBJ whole genome shotgun (WGS) entry which is preliminary data.</text>
</comment>
<protein>
    <submittedName>
        <fullName evidence="2">Uncharacterized protein</fullName>
    </submittedName>
</protein>